<evidence type="ECO:0000256" key="8">
    <source>
        <dbReference type="ARBA" id="ARBA00022801"/>
    </source>
</evidence>
<evidence type="ECO:0000256" key="4">
    <source>
        <dbReference type="ARBA" id="ARBA00022670"/>
    </source>
</evidence>
<dbReference type="GO" id="GO:0004222">
    <property type="term" value="F:metalloendopeptidase activity"/>
    <property type="evidence" value="ECO:0007669"/>
    <property type="project" value="TreeGrafter"/>
</dbReference>
<sequence length="1195" mass="135845">MLNTPTWCRKGNTGRFVLITVYLLLTLLMQTVALHAQQKGRPHYQLLWRINGPGLQAPSYLFGTMHLTDKRVFEFSDSVLTALRNASSFAMEVDMDSLMAYMLSPDGPLLDTVNHLRHVLSPDEYRYVDSLVIEKTGAPLEELRLKRLWFVEKLLIDEDEVLDKSTGPARKTENIFLDGWLHQKVTGLHKPVHSLERIRNQMDIMDANISDVQKEAFLWNLGYNNTGQTQNITDRIRERATSLESLVDLYYEGNLEEIAKVVNDWGNSGEDLDLELRNNEMARNLAALINKGSVFAAVGVAHLPGEKGILSLLREKGYSVTPVKATFTGITQRERQRLDSLKGYSLNRIVDGYSVELPGIPMAYPIPNLNRKMYIGGGETEAGFAFTMDIPQLATDKRELVNTMINNMAAQGNAVLQRSYPITYRNIAGTEAVLLQQSSPLYIRVFIRNNRAFVFMHSYQGKDSSARKTFFQSVRFYDIVRPVTVYDTLRNVQQGFAVIMPSEANHIQTGNSGNSRPQEVYSALDDANNISYVLQIQKMQVGYYNINDKQVLESIREQLLRQDSAMKPADSALDTQGGLPRYRYSYRYGNSFISRLHFIPRGNLMYCLVCTYDSVRTDSSYWQRFLYGFQLLPLQAHPPTVTFTPADSSFTIAGPGIFTGNSRDYSYGSSPVNVQYYAVMDSGSSSMYMIEIDKYSPYYHDEPDSLLKKFVLEVDTTFILNSKKQYVSDGLPVYEVEMKVRSSGLRFYRKAVIAGHTVYRMSAILPEELVTTGYGPQFLASFRPGRKEKADTRRLQQKKLDLLLKDLRSTDTMAFNAASKYLPNFTPDSSDIGPVLNALAKPFPADTGDNNTRIKLLLSLGKIGGDAVVHTTEMLFTATTDLQLRKRMLRFLNGLSSDSAIRTFFRLAPELPEGCADRGIFTGSFKTDSLYHLYLPDMIAAAERSGSFLHAFTAYTSHDSLWLPPQFNQHKLERLLPGVTEMFKRQLRKWKDRDPDADSSWNWENDLLQTGHILALPGMPSSSAEQFRELLADTTMSLRALGARGLMRQGVKVSDKILNSILTDHSTAYTFIQTMKEQQQLQHIRHLLSQDLLGRSYLTYYLEEEYTLSAIEMVTHIRVQPEKTPAVSLILYRYKTEDSEDWEYVLNGPHPLEPAKLNFEPELTHWINDKSIVMDRKQLTAVATKAYKDYLEEKD</sequence>
<protein>
    <recommendedName>
        <fullName evidence="15">TraB/GumN family protein</fullName>
    </recommendedName>
</protein>
<evidence type="ECO:0000256" key="3">
    <source>
        <dbReference type="ARBA" id="ARBA00004479"/>
    </source>
</evidence>
<evidence type="ECO:0000256" key="12">
    <source>
        <dbReference type="ARBA" id="ARBA00023180"/>
    </source>
</evidence>
<comment type="caution">
    <text evidence="13">The sequence shown here is derived from an EMBL/GenBank/DDBJ whole genome shotgun (WGS) entry which is preliminary data.</text>
</comment>
<evidence type="ECO:0000256" key="7">
    <source>
        <dbReference type="ARBA" id="ARBA00022729"/>
    </source>
</evidence>
<dbReference type="AlphaFoldDB" id="A0A7K1U683"/>
<keyword evidence="12" id="KW-0325">Glycoprotein</keyword>
<evidence type="ECO:0000256" key="2">
    <source>
        <dbReference type="ARBA" id="ARBA00001941"/>
    </source>
</evidence>
<dbReference type="RefSeq" id="WP_157306921.1">
    <property type="nucleotide sequence ID" value="NZ_WRXN01000005.1"/>
</dbReference>
<keyword evidence="4" id="KW-0645">Protease</keyword>
<evidence type="ECO:0000256" key="6">
    <source>
        <dbReference type="ARBA" id="ARBA00022723"/>
    </source>
</evidence>
<comment type="subcellular location">
    <subcellularLocation>
        <location evidence="3">Membrane</location>
        <topology evidence="3">Single-pass type I membrane protein</topology>
    </subcellularLocation>
</comment>
<evidence type="ECO:0000256" key="10">
    <source>
        <dbReference type="ARBA" id="ARBA00023049"/>
    </source>
</evidence>
<accession>A0A7K1U683</accession>
<keyword evidence="7" id="KW-0732">Signal</keyword>
<evidence type="ECO:0000313" key="13">
    <source>
        <dbReference type="EMBL" id="MVT09475.1"/>
    </source>
</evidence>
<comment type="cofactor">
    <cofactor evidence="1">
        <name>Mn(2+)</name>
        <dbReference type="ChEBI" id="CHEBI:29035"/>
    </cofactor>
</comment>
<dbReference type="EMBL" id="WRXN01000005">
    <property type="protein sequence ID" value="MVT09475.1"/>
    <property type="molecule type" value="Genomic_DNA"/>
</dbReference>
<keyword evidence="11" id="KW-0472">Membrane</keyword>
<dbReference type="GO" id="GO:0006508">
    <property type="term" value="P:proteolysis"/>
    <property type="evidence" value="ECO:0007669"/>
    <property type="project" value="UniProtKB-KW"/>
</dbReference>
<evidence type="ECO:0008006" key="15">
    <source>
        <dbReference type="Google" id="ProtNLM"/>
    </source>
</evidence>
<dbReference type="PANTHER" id="PTHR31120">
    <property type="entry name" value="METALLOPROTEASE TIKI"/>
    <property type="match status" value="1"/>
</dbReference>
<dbReference type="PANTHER" id="PTHR31120:SF6">
    <property type="entry name" value="METALLOPROTEASE TIKI HOMOLOG"/>
    <property type="match status" value="1"/>
</dbReference>
<reference evidence="13 14" key="1">
    <citation type="submission" date="2019-12" db="EMBL/GenBank/DDBJ databases">
        <title>Chitinophaga sp. strain ysch24 (GDMCC 1.1355), whole genome shotgun sequence.</title>
        <authorList>
            <person name="Zhang X."/>
        </authorList>
    </citation>
    <scope>NUCLEOTIDE SEQUENCE [LARGE SCALE GENOMIC DNA]</scope>
    <source>
        <strain evidence="14">ysch24</strain>
    </source>
</reference>
<gene>
    <name evidence="13" type="ORF">GO493_14495</name>
</gene>
<dbReference type="Pfam" id="PF01963">
    <property type="entry name" value="TraB_PrgY_gumN"/>
    <property type="match status" value="1"/>
</dbReference>
<keyword evidence="10" id="KW-0482">Metalloprotease</keyword>
<evidence type="ECO:0000313" key="14">
    <source>
        <dbReference type="Proteomes" id="UP000461730"/>
    </source>
</evidence>
<evidence type="ECO:0000256" key="5">
    <source>
        <dbReference type="ARBA" id="ARBA00022692"/>
    </source>
</evidence>
<comment type="cofactor">
    <cofactor evidence="2">
        <name>Co(2+)</name>
        <dbReference type="ChEBI" id="CHEBI:48828"/>
    </cofactor>
</comment>
<evidence type="ECO:0000256" key="1">
    <source>
        <dbReference type="ARBA" id="ARBA00001936"/>
    </source>
</evidence>
<dbReference type="InterPro" id="IPR002816">
    <property type="entry name" value="TraB/PrgY/GumN_fam"/>
</dbReference>
<proteinExistence type="predicted"/>
<dbReference type="CDD" id="cd14789">
    <property type="entry name" value="Tiki"/>
    <property type="match status" value="1"/>
</dbReference>
<organism evidence="13 14">
    <name type="scientific">Chitinophaga tropicalis</name>
    <dbReference type="NCBI Taxonomy" id="2683588"/>
    <lineage>
        <taxon>Bacteria</taxon>
        <taxon>Pseudomonadati</taxon>
        <taxon>Bacteroidota</taxon>
        <taxon>Chitinophagia</taxon>
        <taxon>Chitinophagales</taxon>
        <taxon>Chitinophagaceae</taxon>
        <taxon>Chitinophaga</taxon>
    </lineage>
</organism>
<keyword evidence="6" id="KW-0479">Metal-binding</keyword>
<dbReference type="GO" id="GO:0030178">
    <property type="term" value="P:negative regulation of Wnt signaling pathway"/>
    <property type="evidence" value="ECO:0007669"/>
    <property type="project" value="InterPro"/>
</dbReference>
<keyword evidence="8" id="KW-0378">Hydrolase</keyword>
<dbReference type="InterPro" id="IPR040230">
    <property type="entry name" value="TIKI1/2-like"/>
</dbReference>
<dbReference type="GO" id="GO:0016020">
    <property type="term" value="C:membrane"/>
    <property type="evidence" value="ECO:0007669"/>
    <property type="project" value="UniProtKB-SubCell"/>
</dbReference>
<keyword evidence="5" id="KW-0812">Transmembrane</keyword>
<evidence type="ECO:0000256" key="9">
    <source>
        <dbReference type="ARBA" id="ARBA00022989"/>
    </source>
</evidence>
<evidence type="ECO:0000256" key="11">
    <source>
        <dbReference type="ARBA" id="ARBA00023136"/>
    </source>
</evidence>
<dbReference type="Proteomes" id="UP000461730">
    <property type="component" value="Unassembled WGS sequence"/>
</dbReference>
<keyword evidence="9" id="KW-1133">Transmembrane helix</keyword>
<name>A0A7K1U683_9BACT</name>
<dbReference type="GO" id="GO:0046872">
    <property type="term" value="F:metal ion binding"/>
    <property type="evidence" value="ECO:0007669"/>
    <property type="project" value="UniProtKB-KW"/>
</dbReference>
<keyword evidence="14" id="KW-1185">Reference proteome</keyword>